<evidence type="ECO:0000313" key="1">
    <source>
        <dbReference type="EMBL" id="MCL1125316.1"/>
    </source>
</evidence>
<accession>A0ABT0LDU5</accession>
<dbReference type="EMBL" id="JAKIKS010000045">
    <property type="protein sequence ID" value="MCL1125316.1"/>
    <property type="molecule type" value="Genomic_DNA"/>
</dbReference>
<organism evidence="1 2">
    <name type="scientific">Shewanella surugensis</name>
    <dbReference type="NCBI Taxonomy" id="212020"/>
    <lineage>
        <taxon>Bacteria</taxon>
        <taxon>Pseudomonadati</taxon>
        <taxon>Pseudomonadota</taxon>
        <taxon>Gammaproteobacteria</taxon>
        <taxon>Alteromonadales</taxon>
        <taxon>Shewanellaceae</taxon>
        <taxon>Shewanella</taxon>
    </lineage>
</organism>
<dbReference type="RefSeq" id="WP_248940630.1">
    <property type="nucleotide sequence ID" value="NZ_JAKIKS010000045.1"/>
</dbReference>
<gene>
    <name evidence="1" type="ORF">L2764_12715</name>
</gene>
<evidence type="ECO:0008006" key="3">
    <source>
        <dbReference type="Google" id="ProtNLM"/>
    </source>
</evidence>
<reference evidence="1 2" key="1">
    <citation type="submission" date="2022-01" db="EMBL/GenBank/DDBJ databases">
        <title>Whole genome-based taxonomy of the Shewanellaceae.</title>
        <authorList>
            <person name="Martin-Rodriguez A.J."/>
        </authorList>
    </citation>
    <scope>NUCLEOTIDE SEQUENCE [LARGE SCALE GENOMIC DNA]</scope>
    <source>
        <strain evidence="1 2">DSM 17177</strain>
    </source>
</reference>
<protein>
    <recommendedName>
        <fullName evidence="3">Transglutaminase-like domain-containing protein</fullName>
    </recommendedName>
</protein>
<dbReference type="Proteomes" id="UP001203423">
    <property type="component" value="Unassembled WGS sequence"/>
</dbReference>
<comment type="caution">
    <text evidence="1">The sequence shown here is derived from an EMBL/GenBank/DDBJ whole genome shotgun (WGS) entry which is preliminary data.</text>
</comment>
<name>A0ABT0LDU5_9GAMM</name>
<sequence>MYSILPNKALKPNGPISETLIDMGFDSFHQVCDWIWRLPYGRTRDSQNYLSVIKEQKGTCSTKHALLKALVDELGIKVELTIGIYAMTQANTPGVGEVLEQYQQAFILEAHCYLSYQGNRVDLTRFMTVPSEPITAFFIEKNITADEITAGKQPFHYAFIQNLFGLEQAKAVWKIREQCIKALSEQ</sequence>
<keyword evidence="2" id="KW-1185">Reference proteome</keyword>
<proteinExistence type="predicted"/>
<evidence type="ECO:0000313" key="2">
    <source>
        <dbReference type="Proteomes" id="UP001203423"/>
    </source>
</evidence>